<evidence type="ECO:0000313" key="4">
    <source>
        <dbReference type="Proteomes" id="UP000076603"/>
    </source>
</evidence>
<keyword evidence="4" id="KW-1185">Reference proteome</keyword>
<accession>A0A162QI61</accession>
<feature type="compositionally biased region" description="Basic and acidic residues" evidence="2">
    <location>
        <begin position="69"/>
        <end position="80"/>
    </location>
</feature>
<feature type="compositionally biased region" description="Polar residues" evidence="2">
    <location>
        <begin position="56"/>
        <end position="68"/>
    </location>
</feature>
<sequence>MKNRIREIEEQIIELKSRMPAHSLQPRMLQELEDLEAELDDLKAKVNIKIHKFNNHSDPSRLNQQHNTTLERMERYDEPK</sequence>
<dbReference type="EMBL" id="LWAE01000017">
    <property type="protein sequence ID" value="KZL88555.1"/>
    <property type="molecule type" value="Genomic_DNA"/>
</dbReference>
<keyword evidence="1" id="KW-0175">Coiled coil</keyword>
<dbReference type="AlphaFoldDB" id="A0A162QI61"/>
<comment type="caution">
    <text evidence="3">The sequence shown here is derived from an EMBL/GenBank/DDBJ whole genome shotgun (WGS) entry which is preliminary data.</text>
</comment>
<protein>
    <submittedName>
        <fullName evidence="3">Uncharacterized protein</fullName>
    </submittedName>
</protein>
<feature type="coiled-coil region" evidence="1">
    <location>
        <begin position="25"/>
        <end position="52"/>
    </location>
</feature>
<feature type="region of interest" description="Disordered" evidence="2">
    <location>
        <begin position="54"/>
        <end position="80"/>
    </location>
</feature>
<dbReference type="Proteomes" id="UP000076603">
    <property type="component" value="Unassembled WGS sequence"/>
</dbReference>
<dbReference type="PATRIC" id="fig|1121326.3.peg.6279"/>
<gene>
    <name evidence="3" type="ORF">CLMAG_62100</name>
</gene>
<evidence type="ECO:0000256" key="2">
    <source>
        <dbReference type="SAM" id="MobiDB-lite"/>
    </source>
</evidence>
<evidence type="ECO:0000313" key="3">
    <source>
        <dbReference type="EMBL" id="KZL88555.1"/>
    </source>
</evidence>
<organism evidence="3 4">
    <name type="scientific">Clostridium magnum DSM 2767</name>
    <dbReference type="NCBI Taxonomy" id="1121326"/>
    <lineage>
        <taxon>Bacteria</taxon>
        <taxon>Bacillati</taxon>
        <taxon>Bacillota</taxon>
        <taxon>Clostridia</taxon>
        <taxon>Eubacteriales</taxon>
        <taxon>Clostridiaceae</taxon>
        <taxon>Clostridium</taxon>
    </lineage>
</organism>
<reference evidence="3 4" key="1">
    <citation type="submission" date="2016-04" db="EMBL/GenBank/DDBJ databases">
        <title>Genome sequence of Clostridium magnum DSM 2767.</title>
        <authorList>
            <person name="Poehlein A."/>
            <person name="Uhlig R."/>
            <person name="Fischer R."/>
            <person name="Bahl H."/>
            <person name="Daniel R."/>
        </authorList>
    </citation>
    <scope>NUCLEOTIDE SEQUENCE [LARGE SCALE GENOMIC DNA]</scope>
    <source>
        <strain evidence="3 4">DSM 2767</strain>
    </source>
</reference>
<name>A0A162QI61_9CLOT</name>
<dbReference type="RefSeq" id="WP_066631020.1">
    <property type="nucleotide sequence ID" value="NZ_FQXL01000014.1"/>
</dbReference>
<evidence type="ECO:0000256" key="1">
    <source>
        <dbReference type="SAM" id="Coils"/>
    </source>
</evidence>
<proteinExistence type="predicted"/>